<evidence type="ECO:0000313" key="4">
    <source>
        <dbReference type="Proteomes" id="UP000037035"/>
    </source>
</evidence>
<sequence>MRFAIVAASAVVLGATVAEARSVASSPRRHVEKVMKRTNAHETRVEIERLSFATPSRLSKRSKLANEDCNNATCSPDQTISISTSTTIVKPLSLEASMGTHTRATERSNLDHSIHRRHHHKERIATSKPAFVDRTVTSNPSEALPNNVIWTIEKNPDADAIKAGGPKFTITPTVPTDKKTKQRKAAEVLAPIAGNEYMIIPVTPAKPTIDALPAASPIAQLLAQENQITPDPSDAASTTALLSAIEKYRVALDAQTSDPEKNTAQADVLDVSAHKSRAAKKNSIKSLKKSQKERDDCGSESEDTSSDSFAPATDFRTILTSEESE</sequence>
<dbReference type="EMBL" id="LAVV01013993">
    <property type="protein sequence ID" value="KNZ45139.1"/>
    <property type="molecule type" value="Genomic_DNA"/>
</dbReference>
<name>A0A0L6U9A4_9BASI</name>
<feature type="signal peptide" evidence="2">
    <location>
        <begin position="1"/>
        <end position="20"/>
    </location>
</feature>
<feature type="compositionally biased region" description="Basic residues" evidence="1">
    <location>
        <begin position="274"/>
        <end position="289"/>
    </location>
</feature>
<accession>A0A0L6U9A4</accession>
<dbReference type="VEuPathDB" id="FungiDB:VP01_844g4"/>
<dbReference type="Proteomes" id="UP000037035">
    <property type="component" value="Unassembled WGS sequence"/>
</dbReference>
<feature type="region of interest" description="Disordered" evidence="1">
    <location>
        <begin position="274"/>
        <end position="325"/>
    </location>
</feature>
<evidence type="ECO:0000256" key="2">
    <source>
        <dbReference type="SAM" id="SignalP"/>
    </source>
</evidence>
<keyword evidence="2" id="KW-0732">Signal</keyword>
<comment type="caution">
    <text evidence="3">The sequence shown here is derived from an EMBL/GenBank/DDBJ whole genome shotgun (WGS) entry which is preliminary data.</text>
</comment>
<gene>
    <name evidence="3" type="ORF">VP01_844g4</name>
</gene>
<keyword evidence="4" id="KW-1185">Reference proteome</keyword>
<dbReference type="AlphaFoldDB" id="A0A0L6U9A4"/>
<protein>
    <submittedName>
        <fullName evidence="3">Uncharacterized protein</fullName>
    </submittedName>
</protein>
<evidence type="ECO:0000256" key="1">
    <source>
        <dbReference type="SAM" id="MobiDB-lite"/>
    </source>
</evidence>
<reference evidence="3 4" key="1">
    <citation type="submission" date="2015-08" db="EMBL/GenBank/DDBJ databases">
        <title>Next Generation Sequencing and Analysis of the Genome of Puccinia sorghi L Schw, the Causal Agent of Maize Common Rust.</title>
        <authorList>
            <person name="Rochi L."/>
            <person name="Burguener G."/>
            <person name="Darino M."/>
            <person name="Turjanski A."/>
            <person name="Kreff E."/>
            <person name="Dieguez M.J."/>
            <person name="Sacco F."/>
        </authorList>
    </citation>
    <scope>NUCLEOTIDE SEQUENCE [LARGE SCALE GENOMIC DNA]</scope>
    <source>
        <strain evidence="3 4">RO10H11247</strain>
    </source>
</reference>
<proteinExistence type="predicted"/>
<dbReference type="OrthoDB" id="2504745at2759"/>
<feature type="chain" id="PRO_5005567571" evidence="2">
    <location>
        <begin position="21"/>
        <end position="325"/>
    </location>
</feature>
<evidence type="ECO:0000313" key="3">
    <source>
        <dbReference type="EMBL" id="KNZ45139.1"/>
    </source>
</evidence>
<organism evidence="3 4">
    <name type="scientific">Puccinia sorghi</name>
    <dbReference type="NCBI Taxonomy" id="27349"/>
    <lineage>
        <taxon>Eukaryota</taxon>
        <taxon>Fungi</taxon>
        <taxon>Dikarya</taxon>
        <taxon>Basidiomycota</taxon>
        <taxon>Pucciniomycotina</taxon>
        <taxon>Pucciniomycetes</taxon>
        <taxon>Pucciniales</taxon>
        <taxon>Pucciniaceae</taxon>
        <taxon>Puccinia</taxon>
    </lineage>
</organism>